<feature type="domain" description="RRM" evidence="6">
    <location>
        <begin position="9"/>
        <end position="87"/>
    </location>
</feature>
<comment type="similarity">
    <text evidence="1">Belongs to the polyadenylate-binding protein type-1 family.</text>
</comment>
<evidence type="ECO:0000256" key="3">
    <source>
        <dbReference type="ARBA" id="ARBA00022884"/>
    </source>
</evidence>
<dbReference type="InterPro" id="IPR002004">
    <property type="entry name" value="PABP_HYD_C"/>
</dbReference>
<evidence type="ECO:0000256" key="1">
    <source>
        <dbReference type="ARBA" id="ARBA00008557"/>
    </source>
</evidence>
<evidence type="ECO:0000256" key="2">
    <source>
        <dbReference type="ARBA" id="ARBA00022737"/>
    </source>
</evidence>
<feature type="domain" description="PABC" evidence="7">
    <location>
        <begin position="463"/>
        <end position="541"/>
    </location>
</feature>
<feature type="region of interest" description="Disordered" evidence="5">
    <location>
        <begin position="402"/>
        <end position="459"/>
    </location>
</feature>
<feature type="domain" description="RRM" evidence="6">
    <location>
        <begin position="180"/>
        <end position="261"/>
    </location>
</feature>
<proteinExistence type="inferred from homology"/>
<evidence type="ECO:0000256" key="5">
    <source>
        <dbReference type="SAM" id="MobiDB-lite"/>
    </source>
</evidence>
<dbReference type="SMART" id="SM00517">
    <property type="entry name" value="PolyA"/>
    <property type="match status" value="1"/>
</dbReference>
<sequence>MQQRPSSETQIVVSDLHQTVTESDLYQQASQYGQVAYIRVLRHIDTKSSLGVAFINFIDAASVERARNEMNGLLFKGRVIRAMKFNKERDPEANIFVKNINENVTYKELESHFKGYGNILSSKISYDENGNSKKYGFVQFDKREAAQAAIANANGSVLRGSELQVAKFIPISSRIISANNNLYVRGFGADMTAERFHAIFSSFGEITSHVILSNKAKDGTERYFGFVCFATPENAASALQALNGKSDNGFTWYIAVHMNKKKRLALLRQENAKKQEDWKRRNIYIRGLPLNIDEEKLRKLFQEFGEIESIRIPKVENIRYQNSEMIKEFTVKGVAYILFAQPQSAIRAVQGMRDKSVEEKKLFVNLWKPREEIAKAINISKMKKMQSFMFDYGMMPGPMMGGRGRQQPRAMPGRGWAGPQQMGRGKPAFPPQGFPPQPFPQQPVYPPQAAFPPQQVAQPPPVPLNFDIKTYESAPPEFKKRMLGEALYPVVLKNSNQKIAGKITGMLLEMENEELLSLLTNPDGLKLKVGEAIDVLRRAWEGDNENLKLIEG</sequence>
<dbReference type="AlphaFoldDB" id="A0AAU9JGP8"/>
<dbReference type="InterPro" id="IPR035979">
    <property type="entry name" value="RBD_domain_sf"/>
</dbReference>
<keyword evidence="2" id="KW-0677">Repeat</keyword>
<dbReference type="PANTHER" id="PTHR24012">
    <property type="entry name" value="RNA BINDING PROTEIN"/>
    <property type="match status" value="1"/>
</dbReference>
<name>A0AAU9JGP8_9CILI</name>
<evidence type="ECO:0008006" key="10">
    <source>
        <dbReference type="Google" id="ProtNLM"/>
    </source>
</evidence>
<feature type="compositionally biased region" description="Pro residues" evidence="5">
    <location>
        <begin position="428"/>
        <end position="450"/>
    </location>
</feature>
<dbReference type="Pfam" id="PF00658">
    <property type="entry name" value="MLLE"/>
    <property type="match status" value="1"/>
</dbReference>
<dbReference type="EMBL" id="CAJZBQ010000032">
    <property type="protein sequence ID" value="CAG9322714.1"/>
    <property type="molecule type" value="Genomic_DNA"/>
</dbReference>
<dbReference type="SUPFAM" id="SSF54928">
    <property type="entry name" value="RNA-binding domain, RBD"/>
    <property type="match status" value="3"/>
</dbReference>
<dbReference type="PROSITE" id="PS50102">
    <property type="entry name" value="RRM"/>
    <property type="match status" value="4"/>
</dbReference>
<keyword evidence="3 4" id="KW-0694">RNA-binding</keyword>
<keyword evidence="9" id="KW-1185">Reference proteome</keyword>
<dbReference type="SMART" id="SM00360">
    <property type="entry name" value="RRM"/>
    <property type="match status" value="4"/>
</dbReference>
<comment type="caution">
    <text evidence="8">The sequence shown here is derived from an EMBL/GenBank/DDBJ whole genome shotgun (WGS) entry which is preliminary data.</text>
</comment>
<dbReference type="GO" id="GO:0003723">
    <property type="term" value="F:RNA binding"/>
    <property type="evidence" value="ECO:0007669"/>
    <property type="project" value="UniProtKB-UniRule"/>
</dbReference>
<gene>
    <name evidence="8" type="ORF">BSTOLATCC_MIC31830</name>
</gene>
<evidence type="ECO:0000313" key="8">
    <source>
        <dbReference type="EMBL" id="CAG9322714.1"/>
    </source>
</evidence>
<dbReference type="Proteomes" id="UP001162131">
    <property type="component" value="Unassembled WGS sequence"/>
</dbReference>
<dbReference type="Gene3D" id="3.30.70.330">
    <property type="match status" value="4"/>
</dbReference>
<feature type="domain" description="RRM" evidence="6">
    <location>
        <begin position="281"/>
        <end position="369"/>
    </location>
</feature>
<dbReference type="InterPro" id="IPR000504">
    <property type="entry name" value="RRM_dom"/>
</dbReference>
<dbReference type="SUPFAM" id="SSF63570">
    <property type="entry name" value="PABC (PABP) domain"/>
    <property type="match status" value="1"/>
</dbReference>
<feature type="domain" description="RRM" evidence="6">
    <location>
        <begin position="93"/>
        <end position="170"/>
    </location>
</feature>
<evidence type="ECO:0000259" key="6">
    <source>
        <dbReference type="PROSITE" id="PS50102"/>
    </source>
</evidence>
<dbReference type="InterPro" id="IPR012677">
    <property type="entry name" value="Nucleotide-bd_a/b_plait_sf"/>
</dbReference>
<evidence type="ECO:0000256" key="4">
    <source>
        <dbReference type="PROSITE-ProRule" id="PRU00176"/>
    </source>
</evidence>
<accession>A0AAU9JGP8</accession>
<feature type="compositionally biased region" description="Low complexity" evidence="5">
    <location>
        <begin position="405"/>
        <end position="414"/>
    </location>
</feature>
<dbReference type="CDD" id="cd00590">
    <property type="entry name" value="RRM_SF"/>
    <property type="match status" value="1"/>
</dbReference>
<evidence type="ECO:0000259" key="7">
    <source>
        <dbReference type="PROSITE" id="PS51309"/>
    </source>
</evidence>
<dbReference type="InterPro" id="IPR036053">
    <property type="entry name" value="PABP-dom"/>
</dbReference>
<dbReference type="PROSITE" id="PS51309">
    <property type="entry name" value="PABC"/>
    <property type="match status" value="1"/>
</dbReference>
<evidence type="ECO:0000313" key="9">
    <source>
        <dbReference type="Proteomes" id="UP001162131"/>
    </source>
</evidence>
<reference evidence="8" key="1">
    <citation type="submission" date="2021-09" db="EMBL/GenBank/DDBJ databases">
        <authorList>
            <consortium name="AG Swart"/>
            <person name="Singh M."/>
            <person name="Singh A."/>
            <person name="Seah K."/>
            <person name="Emmerich C."/>
        </authorList>
    </citation>
    <scope>NUCLEOTIDE SEQUENCE</scope>
    <source>
        <strain evidence="8">ATCC30299</strain>
    </source>
</reference>
<dbReference type="Pfam" id="PF00076">
    <property type="entry name" value="RRM_1"/>
    <property type="match status" value="4"/>
</dbReference>
<organism evidence="8 9">
    <name type="scientific">Blepharisma stoltei</name>
    <dbReference type="NCBI Taxonomy" id="1481888"/>
    <lineage>
        <taxon>Eukaryota</taxon>
        <taxon>Sar</taxon>
        <taxon>Alveolata</taxon>
        <taxon>Ciliophora</taxon>
        <taxon>Postciliodesmatophora</taxon>
        <taxon>Heterotrichea</taxon>
        <taxon>Heterotrichida</taxon>
        <taxon>Blepharismidae</taxon>
        <taxon>Blepharisma</taxon>
    </lineage>
</organism>
<dbReference type="Gene3D" id="1.10.1900.10">
    <property type="entry name" value="c-terminal domain of poly(a) binding protein"/>
    <property type="match status" value="1"/>
</dbReference>
<protein>
    <recommendedName>
        <fullName evidence="10">Polyadenylate-binding protein</fullName>
    </recommendedName>
</protein>